<sequence length="92" mass="10478">MVASPGYHGPAALHARARHADVLRLSGFDSTDDERRCTPIMVPANERRLFVLTRVELSLRERDSNTPRPRRKRSIDRTQAPPPSNRYSALRS</sequence>
<protein>
    <submittedName>
        <fullName evidence="2">Uncharacterized protein</fullName>
    </submittedName>
</protein>
<organism evidence="2 3">
    <name type="scientific">Brenthis ino</name>
    <name type="common">lesser marbled fritillary</name>
    <dbReference type="NCBI Taxonomy" id="405034"/>
    <lineage>
        <taxon>Eukaryota</taxon>
        <taxon>Metazoa</taxon>
        <taxon>Ecdysozoa</taxon>
        <taxon>Arthropoda</taxon>
        <taxon>Hexapoda</taxon>
        <taxon>Insecta</taxon>
        <taxon>Pterygota</taxon>
        <taxon>Neoptera</taxon>
        <taxon>Endopterygota</taxon>
        <taxon>Lepidoptera</taxon>
        <taxon>Glossata</taxon>
        <taxon>Ditrysia</taxon>
        <taxon>Papilionoidea</taxon>
        <taxon>Nymphalidae</taxon>
        <taxon>Heliconiinae</taxon>
        <taxon>Argynnini</taxon>
        <taxon>Brenthis</taxon>
    </lineage>
</organism>
<evidence type="ECO:0000313" key="3">
    <source>
        <dbReference type="Proteomes" id="UP000838878"/>
    </source>
</evidence>
<dbReference type="EMBL" id="OV170233">
    <property type="protein sequence ID" value="CAH0719321.1"/>
    <property type="molecule type" value="Genomic_DNA"/>
</dbReference>
<dbReference type="AlphaFoldDB" id="A0A8J9Y964"/>
<keyword evidence="3" id="KW-1185">Reference proteome</keyword>
<name>A0A8J9Y964_9NEOP</name>
<proteinExistence type="predicted"/>
<accession>A0A8J9Y964</accession>
<gene>
    <name evidence="2" type="ORF">BINO364_LOCUS5681</name>
</gene>
<dbReference type="Proteomes" id="UP000838878">
    <property type="component" value="Chromosome 13"/>
</dbReference>
<evidence type="ECO:0000313" key="2">
    <source>
        <dbReference type="EMBL" id="CAH0719321.1"/>
    </source>
</evidence>
<feature type="region of interest" description="Disordered" evidence="1">
    <location>
        <begin position="60"/>
        <end position="92"/>
    </location>
</feature>
<evidence type="ECO:0000256" key="1">
    <source>
        <dbReference type="SAM" id="MobiDB-lite"/>
    </source>
</evidence>
<feature type="non-terminal residue" evidence="2">
    <location>
        <position position="92"/>
    </location>
</feature>
<reference evidence="2" key="1">
    <citation type="submission" date="2021-12" db="EMBL/GenBank/DDBJ databases">
        <authorList>
            <person name="Martin H S."/>
        </authorList>
    </citation>
    <scope>NUCLEOTIDE SEQUENCE</scope>
</reference>